<dbReference type="Pfam" id="PF12728">
    <property type="entry name" value="HTH_17"/>
    <property type="match status" value="1"/>
</dbReference>
<dbReference type="AlphaFoldDB" id="A0A1C5IAT5"/>
<gene>
    <name evidence="2" type="ORF">GA0070613_2554</name>
</gene>
<evidence type="ECO:0000259" key="1">
    <source>
        <dbReference type="Pfam" id="PF12728"/>
    </source>
</evidence>
<reference evidence="3" key="1">
    <citation type="submission" date="2016-06" db="EMBL/GenBank/DDBJ databases">
        <authorList>
            <person name="Varghese N."/>
            <person name="Submissions Spin"/>
        </authorList>
    </citation>
    <scope>NUCLEOTIDE SEQUENCE [LARGE SCALE GENOMIC DNA]</scope>
    <source>
        <strain evidence="3">DSM 43819</strain>
    </source>
</reference>
<keyword evidence="3" id="KW-1185">Reference proteome</keyword>
<dbReference type="EMBL" id="LT607754">
    <property type="protein sequence ID" value="SCG55518.1"/>
    <property type="molecule type" value="Genomic_DNA"/>
</dbReference>
<feature type="domain" description="Helix-turn-helix" evidence="1">
    <location>
        <begin position="5"/>
        <end position="57"/>
    </location>
</feature>
<sequence>MLNKLLTTKEVLVLLGDVPRSTFYRWRQLGLGPRSIKLPNGEIRYRPADVDKWLREHEEAAA</sequence>
<evidence type="ECO:0000313" key="3">
    <source>
        <dbReference type="Proteomes" id="UP000198221"/>
    </source>
</evidence>
<dbReference type="InterPro" id="IPR041657">
    <property type="entry name" value="HTH_17"/>
</dbReference>
<dbReference type="SUPFAM" id="SSF46955">
    <property type="entry name" value="Putative DNA-binding domain"/>
    <property type="match status" value="1"/>
</dbReference>
<name>A0A1C5IAT5_9ACTN</name>
<protein>
    <submittedName>
        <fullName evidence="2">Transcriptional regulator, AlpA family</fullName>
    </submittedName>
</protein>
<dbReference type="InterPro" id="IPR009061">
    <property type="entry name" value="DNA-bd_dom_put_sf"/>
</dbReference>
<organism evidence="2 3">
    <name type="scientific">Micromonospora inositola</name>
    <dbReference type="NCBI Taxonomy" id="47865"/>
    <lineage>
        <taxon>Bacteria</taxon>
        <taxon>Bacillati</taxon>
        <taxon>Actinomycetota</taxon>
        <taxon>Actinomycetes</taxon>
        <taxon>Micromonosporales</taxon>
        <taxon>Micromonosporaceae</taxon>
        <taxon>Micromonospora</taxon>
    </lineage>
</organism>
<dbReference type="RefSeq" id="WP_089012471.1">
    <property type="nucleotide sequence ID" value="NZ_LT607754.1"/>
</dbReference>
<dbReference type="Proteomes" id="UP000198221">
    <property type="component" value="Chromosome I"/>
</dbReference>
<evidence type="ECO:0000313" key="2">
    <source>
        <dbReference type="EMBL" id="SCG55518.1"/>
    </source>
</evidence>
<accession>A0A1C5IAT5</accession>
<dbReference type="OrthoDB" id="194758at2"/>
<proteinExistence type="predicted"/>